<dbReference type="InterPro" id="IPR025178">
    <property type="entry name" value="Lnb_N"/>
</dbReference>
<name>A0A1I2S3W8_9BACT</name>
<dbReference type="Pfam" id="PF25221">
    <property type="entry name" value="5TMH_Lnb"/>
    <property type="match status" value="1"/>
</dbReference>
<reference evidence="6" key="1">
    <citation type="submission" date="2016-10" db="EMBL/GenBank/DDBJ databases">
        <authorList>
            <person name="Varghese N."/>
            <person name="Submissions S."/>
        </authorList>
    </citation>
    <scope>NUCLEOTIDE SEQUENCE [LARGE SCALE GENOMIC DNA]</scope>
    <source>
        <strain evidence="6">DSM 19315</strain>
    </source>
</reference>
<feature type="transmembrane region" description="Helical" evidence="1">
    <location>
        <begin position="258"/>
        <end position="276"/>
    </location>
</feature>
<evidence type="ECO:0000256" key="1">
    <source>
        <dbReference type="SAM" id="Phobius"/>
    </source>
</evidence>
<proteinExistence type="predicted"/>
<dbReference type="Proteomes" id="UP000199642">
    <property type="component" value="Unassembled WGS sequence"/>
</dbReference>
<feature type="transmembrane region" description="Helical" evidence="1">
    <location>
        <begin position="369"/>
        <end position="386"/>
    </location>
</feature>
<keyword evidence="2" id="KW-0732">Signal</keyword>
<feature type="domain" description="Lnb N-terminal periplasmic" evidence="3">
    <location>
        <begin position="27"/>
        <end position="156"/>
    </location>
</feature>
<gene>
    <name evidence="5" type="ORF">SAMN04487988_10436</name>
</gene>
<dbReference type="Pfam" id="PF13387">
    <property type="entry name" value="Lnb_N"/>
    <property type="match status" value="1"/>
</dbReference>
<organism evidence="5 6">
    <name type="scientific">Algoriphagus hitonicola</name>
    <dbReference type="NCBI Taxonomy" id="435880"/>
    <lineage>
        <taxon>Bacteria</taxon>
        <taxon>Pseudomonadati</taxon>
        <taxon>Bacteroidota</taxon>
        <taxon>Cytophagia</taxon>
        <taxon>Cytophagales</taxon>
        <taxon>Cyclobacteriaceae</taxon>
        <taxon>Algoriphagus</taxon>
    </lineage>
</organism>
<evidence type="ECO:0000259" key="3">
    <source>
        <dbReference type="Pfam" id="PF13387"/>
    </source>
</evidence>
<evidence type="ECO:0000256" key="2">
    <source>
        <dbReference type="SAM" id="SignalP"/>
    </source>
</evidence>
<keyword evidence="1" id="KW-1133">Transmembrane helix</keyword>
<feature type="transmembrane region" description="Helical" evidence="1">
    <location>
        <begin position="283"/>
        <end position="306"/>
    </location>
</feature>
<protein>
    <submittedName>
        <fullName evidence="5">Uncharacterized protein</fullName>
    </submittedName>
</protein>
<feature type="domain" description="Lnb-like transmembrane" evidence="4">
    <location>
        <begin position="255"/>
        <end position="388"/>
    </location>
</feature>
<dbReference type="EMBL" id="FOPC01000004">
    <property type="protein sequence ID" value="SFG45517.1"/>
    <property type="molecule type" value="Genomic_DNA"/>
</dbReference>
<evidence type="ECO:0000313" key="6">
    <source>
        <dbReference type="Proteomes" id="UP000199642"/>
    </source>
</evidence>
<feature type="chain" id="PRO_5011664319" evidence="2">
    <location>
        <begin position="25"/>
        <end position="397"/>
    </location>
</feature>
<feature type="transmembrane region" description="Helical" evidence="1">
    <location>
        <begin position="344"/>
        <end position="363"/>
    </location>
</feature>
<dbReference type="OrthoDB" id="319167at2"/>
<keyword evidence="1" id="KW-0812">Transmembrane</keyword>
<evidence type="ECO:0000259" key="4">
    <source>
        <dbReference type="Pfam" id="PF25221"/>
    </source>
</evidence>
<dbReference type="AlphaFoldDB" id="A0A1I2S3W8"/>
<feature type="signal peptide" evidence="2">
    <location>
        <begin position="1"/>
        <end position="24"/>
    </location>
</feature>
<accession>A0A1I2S3W8</accession>
<dbReference type="InterPro" id="IPR057436">
    <property type="entry name" value="5TMH_Lnb"/>
</dbReference>
<keyword evidence="1" id="KW-0472">Membrane</keyword>
<dbReference type="RefSeq" id="WP_092790029.1">
    <property type="nucleotide sequence ID" value="NZ_FOPC01000004.1"/>
</dbReference>
<feature type="transmembrane region" description="Helical" evidence="1">
    <location>
        <begin position="318"/>
        <end position="337"/>
    </location>
</feature>
<dbReference type="STRING" id="435880.SAMN04487988_10436"/>
<keyword evidence="6" id="KW-1185">Reference proteome</keyword>
<evidence type="ECO:0000313" key="5">
    <source>
        <dbReference type="EMBL" id="SFG45517.1"/>
    </source>
</evidence>
<sequence length="397" mass="46080">MNFKFKISLWFISLVIMALSGAQAQIYRISLLTCDPGEDLYMAFGHSAIRVLNRADGTDYVFNYGTFNFNTPNFYGKFAGGKLDYMLSVSNYADFIATYNAERRGVREQVLDLSYEQQQYMVEFLQVNYLPERRYYRYDFFFDNCATRIRDAMDLVLGDDLVWNDQEAESRERTFRELIDEYVLRIPWADLGIDLALGAVIDRDATPQEEQFLPDYMEASFARAEIQGDGPSRPLVKETQVILEFPKPAEGLPAINPYWIFWVVAIAFTLITWLGYKRRRLFIGFDIGLFSFLGLLGLVVCLLWFATDHSATKWNWNMLWAFPGHLLLAIGLASKNLKKWVRPYVLFALIMADAAVVFWILGWQSFHPSLIPLMLVIILRTNYLYYNIEKYKQLASA</sequence>